<evidence type="ECO:0000313" key="4">
    <source>
        <dbReference type="Ensembl" id="ENSPTEP00000003795.1"/>
    </source>
</evidence>
<evidence type="ECO:0000256" key="2">
    <source>
        <dbReference type="ARBA" id="ARBA00014801"/>
    </source>
</evidence>
<evidence type="ECO:0000259" key="3">
    <source>
        <dbReference type="Pfam" id="PF10170"/>
    </source>
</evidence>
<sequence length="110" mass="13028">MASHAECRALGVFECELYALTARYIQSIVLLEESYVMKDPFISDKVRFLVLGWRCSLCIRLKTGKECTFFYFKRFCLPCVQENIVLFLRKFSKTWRKGKSSWTSLRQRCC</sequence>
<dbReference type="AlphaFoldDB" id="A0A8C9GEU4"/>
<dbReference type="InterPro" id="IPR018785">
    <property type="entry name" value="CDPF1_dom"/>
</dbReference>
<dbReference type="InterPro" id="IPR042426">
    <property type="entry name" value="CDPF1"/>
</dbReference>
<name>A0A8C9GEU4_9PRIM</name>
<reference evidence="4" key="2">
    <citation type="submission" date="2025-09" db="UniProtKB">
        <authorList>
            <consortium name="Ensembl"/>
        </authorList>
    </citation>
    <scope>IDENTIFICATION</scope>
</reference>
<dbReference type="Pfam" id="PF10170">
    <property type="entry name" value="C6_DPF"/>
    <property type="match status" value="1"/>
</dbReference>
<evidence type="ECO:0000256" key="1">
    <source>
        <dbReference type="ARBA" id="ARBA00007917"/>
    </source>
</evidence>
<reference evidence="4" key="1">
    <citation type="submission" date="2025-08" db="UniProtKB">
        <authorList>
            <consortium name="Ensembl"/>
        </authorList>
    </citation>
    <scope>IDENTIFICATION</scope>
</reference>
<proteinExistence type="inferred from homology"/>
<evidence type="ECO:0000313" key="5">
    <source>
        <dbReference type="Proteomes" id="UP000694416"/>
    </source>
</evidence>
<dbReference type="Proteomes" id="UP000694416">
    <property type="component" value="Unplaced"/>
</dbReference>
<feature type="domain" description="Cysteine-rich DPF motif" evidence="3">
    <location>
        <begin position="15"/>
        <end position="91"/>
    </location>
</feature>
<dbReference type="PRINTS" id="PR01995">
    <property type="entry name" value="UPF0595"/>
</dbReference>
<dbReference type="PANTHER" id="PTHR31849:SF1">
    <property type="entry name" value="CYSTEINE-RICH DPF MOTIF DOMAIN-CONTAINING PROTEIN 1"/>
    <property type="match status" value="1"/>
</dbReference>
<comment type="similarity">
    <text evidence="1">Belongs to the CDPF1 family.</text>
</comment>
<dbReference type="PANTHER" id="PTHR31849">
    <property type="entry name" value="CYSTEINE-RICH PDF MOTIF DOMAIN-CONTAINING PROTEIN 1"/>
    <property type="match status" value="1"/>
</dbReference>
<dbReference type="Ensembl" id="ENSPTET00000005945.1">
    <property type="protein sequence ID" value="ENSPTEP00000003795.1"/>
    <property type="gene ID" value="ENSPTEG00000004493.1"/>
</dbReference>
<protein>
    <recommendedName>
        <fullName evidence="2">Cysteine-rich DPF motif domain-containing protein 1</fullName>
    </recommendedName>
</protein>
<accession>A0A8C9GEU4</accession>
<organism evidence="4 5">
    <name type="scientific">Piliocolobus tephrosceles</name>
    <name type="common">Ugandan red Colobus</name>
    <dbReference type="NCBI Taxonomy" id="591936"/>
    <lineage>
        <taxon>Eukaryota</taxon>
        <taxon>Metazoa</taxon>
        <taxon>Chordata</taxon>
        <taxon>Craniata</taxon>
        <taxon>Vertebrata</taxon>
        <taxon>Euteleostomi</taxon>
        <taxon>Mammalia</taxon>
        <taxon>Eutheria</taxon>
        <taxon>Euarchontoglires</taxon>
        <taxon>Primates</taxon>
        <taxon>Haplorrhini</taxon>
        <taxon>Catarrhini</taxon>
        <taxon>Cercopithecidae</taxon>
        <taxon>Colobinae</taxon>
        <taxon>Piliocolobus</taxon>
    </lineage>
</organism>
<keyword evidence="5" id="KW-1185">Reference proteome</keyword>